<dbReference type="RefSeq" id="WP_038263480.1">
    <property type="nucleotide sequence ID" value="NZ_FSRH01000004.1"/>
</dbReference>
<comment type="cofactor">
    <cofactor evidence="4">
        <name>Zn(2+)</name>
        <dbReference type="ChEBI" id="CHEBI:29105"/>
    </cofactor>
    <text evidence="4">Binds 1 zinc ion per subunit.</text>
</comment>
<dbReference type="CDD" id="cd01298">
    <property type="entry name" value="ATZ_TRZ_like"/>
    <property type="match status" value="1"/>
</dbReference>
<keyword evidence="1 4" id="KW-0479">Metal-binding</keyword>
<protein>
    <recommendedName>
        <fullName evidence="4">5-methylthioadenosine/S-adenosylhomocysteine deaminase</fullName>
        <shortName evidence="4">MTA/SAH deaminase</shortName>
        <ecNumber evidence="4">3.5.4.28</ecNumber>
        <ecNumber evidence="4">3.5.4.31</ecNumber>
    </recommendedName>
</protein>
<dbReference type="AlphaFoldDB" id="A0A069RA10"/>
<keyword evidence="2 4" id="KW-0378">Hydrolase</keyword>
<dbReference type="InterPro" id="IPR006680">
    <property type="entry name" value="Amidohydro-rel"/>
</dbReference>
<feature type="binding site" evidence="4">
    <location>
        <position position="297"/>
    </location>
    <ligand>
        <name>Zn(2+)</name>
        <dbReference type="ChEBI" id="CHEBI:29105"/>
    </ligand>
</feature>
<dbReference type="EC" id="3.5.4.31" evidence="4"/>
<comment type="similarity">
    <text evidence="4">Belongs to the metallo-dependent hydrolases superfamily. MTA/SAH deaminase family.</text>
</comment>
<keyword evidence="3 4" id="KW-0862">Zinc</keyword>
<feature type="binding site" evidence="4">
    <location>
        <position position="155"/>
    </location>
    <ligand>
        <name>substrate</name>
    </ligand>
</feature>
<feature type="domain" description="Amidohydrolase-related" evidence="5">
    <location>
        <begin position="54"/>
        <end position="401"/>
    </location>
</feature>
<evidence type="ECO:0000313" key="7">
    <source>
        <dbReference type="EMBL" id="KDR95341.1"/>
    </source>
</evidence>
<evidence type="ECO:0000313" key="6">
    <source>
        <dbReference type="EMBL" id="KDR93914.1"/>
    </source>
</evidence>
<dbReference type="OrthoDB" id="9807210at2"/>
<name>A0A069RA10_PEPLI</name>
<organism evidence="6 8">
    <name type="scientific">Peptoclostridium litorale DSM 5388</name>
    <dbReference type="NCBI Taxonomy" id="1121324"/>
    <lineage>
        <taxon>Bacteria</taxon>
        <taxon>Bacillati</taxon>
        <taxon>Bacillota</taxon>
        <taxon>Clostridia</taxon>
        <taxon>Peptostreptococcales</taxon>
        <taxon>Peptoclostridiaceae</taxon>
        <taxon>Peptoclostridium</taxon>
    </lineage>
</organism>
<dbReference type="PANTHER" id="PTHR43794:SF11">
    <property type="entry name" value="AMIDOHYDROLASE-RELATED DOMAIN-CONTAINING PROTEIN"/>
    <property type="match status" value="1"/>
</dbReference>
<dbReference type="InterPro" id="IPR011059">
    <property type="entry name" value="Metal-dep_hydrolase_composite"/>
</dbReference>
<comment type="function">
    <text evidence="4">Catalyzes the deamination of 5-methylthioadenosine and S-adenosyl-L-homocysteine into 5-methylthioinosine and S-inosyl-L-homocysteine, respectively. Is also able to deaminate adenosine.</text>
</comment>
<dbReference type="Proteomes" id="UP000027946">
    <property type="component" value="Unassembled WGS sequence"/>
</dbReference>
<dbReference type="EMBL" id="JJMM01000026">
    <property type="protein sequence ID" value="KDR93914.1"/>
    <property type="molecule type" value="Genomic_DNA"/>
</dbReference>
<evidence type="ECO:0000259" key="5">
    <source>
        <dbReference type="Pfam" id="PF01979"/>
    </source>
</evidence>
<gene>
    <name evidence="4 6" type="primary">mtaD</name>
    <name evidence="7" type="ORF">CLIT_10c00680</name>
    <name evidence="6" type="ORF">CLIT_23c01860</name>
</gene>
<dbReference type="Pfam" id="PF01979">
    <property type="entry name" value="Amidohydro_1"/>
    <property type="match status" value="1"/>
</dbReference>
<dbReference type="Gene3D" id="2.30.40.10">
    <property type="entry name" value="Urease, subunit C, domain 1"/>
    <property type="match status" value="1"/>
</dbReference>
<dbReference type="eggNOG" id="COG0402">
    <property type="taxonomic scope" value="Bacteria"/>
</dbReference>
<evidence type="ECO:0000256" key="1">
    <source>
        <dbReference type="ARBA" id="ARBA00022723"/>
    </source>
</evidence>
<feature type="binding site" evidence="4">
    <location>
        <position position="182"/>
    </location>
    <ligand>
        <name>substrate</name>
    </ligand>
</feature>
<dbReference type="FunFam" id="3.20.20.140:FF:000014">
    <property type="entry name" value="5-methylthioadenosine/S-adenosylhomocysteine deaminase"/>
    <property type="match status" value="1"/>
</dbReference>
<dbReference type="SUPFAM" id="SSF51338">
    <property type="entry name" value="Composite domain of metallo-dependent hydrolases"/>
    <property type="match status" value="1"/>
</dbReference>
<dbReference type="InterPro" id="IPR050287">
    <property type="entry name" value="MTA/SAH_deaminase"/>
</dbReference>
<feature type="binding site" evidence="4">
    <location>
        <position position="92"/>
    </location>
    <ligand>
        <name>substrate</name>
    </ligand>
</feature>
<evidence type="ECO:0000313" key="8">
    <source>
        <dbReference type="Proteomes" id="UP000027946"/>
    </source>
</evidence>
<feature type="binding site" evidence="4">
    <location>
        <position position="63"/>
    </location>
    <ligand>
        <name>Zn(2+)</name>
        <dbReference type="ChEBI" id="CHEBI:29105"/>
    </ligand>
</feature>
<comment type="caution">
    <text evidence="6">The sequence shown here is derived from an EMBL/GenBank/DDBJ whole genome shotgun (WGS) entry which is preliminary data.</text>
</comment>
<dbReference type="SUPFAM" id="SSF51556">
    <property type="entry name" value="Metallo-dependent hydrolases"/>
    <property type="match status" value="1"/>
</dbReference>
<evidence type="ECO:0000256" key="4">
    <source>
        <dbReference type="HAMAP-Rule" id="MF_01281"/>
    </source>
</evidence>
<dbReference type="InterPro" id="IPR023512">
    <property type="entry name" value="Deaminase_MtaD/DadD"/>
</dbReference>
<reference evidence="6 8" key="1">
    <citation type="submission" date="2014-03" db="EMBL/GenBank/DDBJ databases">
        <title>Genome sequence of Clostridium litorale W6, DSM 5388.</title>
        <authorList>
            <person name="Poehlein A."/>
            <person name="Jagirdar A."/>
            <person name="Khonsari B."/>
            <person name="Chibani C.M."/>
            <person name="Gutierrez Gutierrez D.A."/>
            <person name="Davydova E."/>
            <person name="Alghaithi H.S."/>
            <person name="Nair K.P."/>
            <person name="Dhamotharan K."/>
            <person name="Chandran L."/>
            <person name="G W."/>
            <person name="Daniel R."/>
        </authorList>
    </citation>
    <scope>NUCLEOTIDE SEQUENCE [LARGE SCALE GENOMIC DNA]</scope>
    <source>
        <strain evidence="6 8">W6</strain>
    </source>
</reference>
<sequence length="430" mass="47501">MKILIRGANVLLFENEEAVIKEADIAIQDGRIKSVGSASADFSPEKTIDAKGMIAMPGLINTHTHIPMSLLRNYADDMAFWEWLQEKVWPIEAKMNEEDIYWGSMLSISELIMSGTTCFNDMYRFADVVAKSMADTGIRGAVSNTLFDMMRNEDRDFERAIEIHRQWHGASNGRISTFISPHAPYTCSDDYLKGAAETAKRLGVPLHTHISESTREVEESIRDFGKSPVQRLYDIGLFDVHTMAAHCVHLSDDDMEMMSEKGVSVLNNPTSNLKLGNGFAPISRLMEKGVNVSLGTDGACSNNNQDMFEEINLAALINKGVTGDPLAVPSKTAVKMATINGAKAMGLEKSIGSIEEGKKADIILIDTEEPHFYPKYNLISSLSYCAKASDVDTVIVDGKILMEKRVLTTIDIEMVKSKVNDSVKRLMSSI</sequence>
<feature type="binding site" evidence="4">
    <location>
        <position position="297"/>
    </location>
    <ligand>
        <name>substrate</name>
    </ligand>
</feature>
<feature type="binding site" evidence="4">
    <location>
        <position position="65"/>
    </location>
    <ligand>
        <name>Zn(2+)</name>
        <dbReference type="ChEBI" id="CHEBI:29105"/>
    </ligand>
</feature>
<dbReference type="EMBL" id="JJMM01000010">
    <property type="protein sequence ID" value="KDR95341.1"/>
    <property type="molecule type" value="Genomic_DNA"/>
</dbReference>
<dbReference type="GO" id="GO:0050270">
    <property type="term" value="F:S-adenosylhomocysteine deaminase activity"/>
    <property type="evidence" value="ECO:0007669"/>
    <property type="project" value="UniProtKB-UniRule"/>
</dbReference>
<dbReference type="Gene3D" id="3.20.20.140">
    <property type="entry name" value="Metal-dependent hydrolases"/>
    <property type="match status" value="1"/>
</dbReference>
<evidence type="ECO:0000256" key="3">
    <source>
        <dbReference type="ARBA" id="ARBA00022833"/>
    </source>
</evidence>
<comment type="catalytic activity">
    <reaction evidence="4">
        <text>S-adenosyl-L-homocysteine + H2O + H(+) = S-inosyl-L-homocysteine + NH4(+)</text>
        <dbReference type="Rhea" id="RHEA:20716"/>
        <dbReference type="ChEBI" id="CHEBI:15377"/>
        <dbReference type="ChEBI" id="CHEBI:15378"/>
        <dbReference type="ChEBI" id="CHEBI:28938"/>
        <dbReference type="ChEBI" id="CHEBI:57856"/>
        <dbReference type="ChEBI" id="CHEBI:57985"/>
        <dbReference type="EC" id="3.5.4.28"/>
    </reaction>
</comment>
<keyword evidence="8" id="KW-1185">Reference proteome</keyword>
<evidence type="ECO:0000256" key="2">
    <source>
        <dbReference type="ARBA" id="ARBA00022801"/>
    </source>
</evidence>
<dbReference type="GO" id="GO:0090614">
    <property type="term" value="F:5'-methylthioadenosine deaminase activity"/>
    <property type="evidence" value="ECO:0007669"/>
    <property type="project" value="UniProtKB-UniRule"/>
</dbReference>
<comment type="catalytic activity">
    <reaction evidence="4">
        <text>S-methyl-5'-thioadenosine + H2O + H(+) = S-methyl-5'-thioinosine + NH4(+)</text>
        <dbReference type="Rhea" id="RHEA:25025"/>
        <dbReference type="ChEBI" id="CHEBI:15377"/>
        <dbReference type="ChEBI" id="CHEBI:15378"/>
        <dbReference type="ChEBI" id="CHEBI:17509"/>
        <dbReference type="ChEBI" id="CHEBI:28938"/>
        <dbReference type="ChEBI" id="CHEBI:48595"/>
        <dbReference type="EC" id="3.5.4.31"/>
    </reaction>
</comment>
<feature type="binding site" evidence="4">
    <location>
        <position position="212"/>
    </location>
    <ligand>
        <name>substrate</name>
    </ligand>
</feature>
<dbReference type="HAMAP" id="MF_01281">
    <property type="entry name" value="MTA_SAH_deamin"/>
    <property type="match status" value="1"/>
</dbReference>
<dbReference type="STRING" id="1121324.CLIT_10c00680"/>
<proteinExistence type="inferred from homology"/>
<comment type="caution">
    <text evidence="4">Lacks conserved residue(s) required for the propagation of feature annotation.</text>
</comment>
<dbReference type="GO" id="GO:0046872">
    <property type="term" value="F:metal ion binding"/>
    <property type="evidence" value="ECO:0007669"/>
    <property type="project" value="UniProtKB-KW"/>
</dbReference>
<accession>A0A069RA10</accession>
<feature type="binding site" evidence="4">
    <location>
        <position position="209"/>
    </location>
    <ligand>
        <name>Zn(2+)</name>
        <dbReference type="ChEBI" id="CHEBI:29105"/>
    </ligand>
</feature>
<dbReference type="InterPro" id="IPR032466">
    <property type="entry name" value="Metal_Hydrolase"/>
</dbReference>
<dbReference type="PANTHER" id="PTHR43794">
    <property type="entry name" value="AMINOHYDROLASE SSNA-RELATED"/>
    <property type="match status" value="1"/>
</dbReference>
<dbReference type="EC" id="3.5.4.28" evidence="4"/>